<feature type="compositionally biased region" description="Polar residues" evidence="1">
    <location>
        <begin position="31"/>
        <end position="45"/>
    </location>
</feature>
<feature type="region of interest" description="Disordered" evidence="1">
    <location>
        <begin position="1"/>
        <end position="131"/>
    </location>
</feature>
<dbReference type="Proteomes" id="UP001295423">
    <property type="component" value="Unassembled WGS sequence"/>
</dbReference>
<comment type="caution">
    <text evidence="2">The sequence shown here is derived from an EMBL/GenBank/DDBJ whole genome shotgun (WGS) entry which is preliminary data.</text>
</comment>
<feature type="compositionally biased region" description="Polar residues" evidence="1">
    <location>
        <begin position="115"/>
        <end position="131"/>
    </location>
</feature>
<feature type="compositionally biased region" description="Acidic residues" evidence="1">
    <location>
        <begin position="67"/>
        <end position="76"/>
    </location>
</feature>
<reference evidence="2" key="1">
    <citation type="submission" date="2023-08" db="EMBL/GenBank/DDBJ databases">
        <authorList>
            <person name="Audoor S."/>
            <person name="Bilcke G."/>
        </authorList>
    </citation>
    <scope>NUCLEOTIDE SEQUENCE</scope>
</reference>
<keyword evidence="3" id="KW-1185">Reference proteome</keyword>
<accession>A0AAD2CZ38</accession>
<proteinExistence type="predicted"/>
<organism evidence="2 3">
    <name type="scientific">Cylindrotheca closterium</name>
    <dbReference type="NCBI Taxonomy" id="2856"/>
    <lineage>
        <taxon>Eukaryota</taxon>
        <taxon>Sar</taxon>
        <taxon>Stramenopiles</taxon>
        <taxon>Ochrophyta</taxon>
        <taxon>Bacillariophyta</taxon>
        <taxon>Bacillariophyceae</taxon>
        <taxon>Bacillariophycidae</taxon>
        <taxon>Bacillariales</taxon>
        <taxon>Bacillariaceae</taxon>
        <taxon>Cylindrotheca</taxon>
    </lineage>
</organism>
<sequence>MYSADEPGPDVQKESAITPKDQLQKSDRFASLQSDDQLSKGSGTQEYDEVRVVGLKQNPSKAPESLDKDEDDDTDDDKVNSKKTLEDAMEEDDRDEQVNSNVVNIHDEDKAMVKNTPTLTLHNSTESQDSITGILMEPLDNPSLRSMSTNNYGTDY</sequence>
<feature type="compositionally biased region" description="Polar residues" evidence="1">
    <location>
        <begin position="143"/>
        <end position="156"/>
    </location>
</feature>
<feature type="compositionally biased region" description="Basic and acidic residues" evidence="1">
    <location>
        <begin position="77"/>
        <end position="86"/>
    </location>
</feature>
<protein>
    <submittedName>
        <fullName evidence="2">Uncharacterized protein</fullName>
    </submittedName>
</protein>
<gene>
    <name evidence="2" type="ORF">CYCCA115_LOCUS10349</name>
</gene>
<dbReference type="AlphaFoldDB" id="A0AAD2CZ38"/>
<dbReference type="EMBL" id="CAKOGP040001657">
    <property type="protein sequence ID" value="CAJ1946208.1"/>
    <property type="molecule type" value="Genomic_DNA"/>
</dbReference>
<evidence type="ECO:0000256" key="1">
    <source>
        <dbReference type="SAM" id="MobiDB-lite"/>
    </source>
</evidence>
<evidence type="ECO:0000313" key="3">
    <source>
        <dbReference type="Proteomes" id="UP001295423"/>
    </source>
</evidence>
<evidence type="ECO:0000313" key="2">
    <source>
        <dbReference type="EMBL" id="CAJ1946208.1"/>
    </source>
</evidence>
<feature type="region of interest" description="Disordered" evidence="1">
    <location>
        <begin position="137"/>
        <end position="156"/>
    </location>
</feature>
<name>A0AAD2CZ38_9STRA</name>